<dbReference type="PANTHER" id="PTHR21452">
    <property type="entry name" value="EXPORTIN-6"/>
    <property type="match status" value="1"/>
</dbReference>
<feature type="domain" description="Importin N-terminal" evidence="8">
    <location>
        <begin position="31"/>
        <end position="97"/>
    </location>
</feature>
<dbReference type="Pfam" id="PF03810">
    <property type="entry name" value="IBN_N"/>
    <property type="match status" value="1"/>
</dbReference>
<sequence>MASDEASLRALEGLMTEFFHVQTTNERKRQIEELLNNFSQQKDAWRHCLFYMANTGNEYVMMYCMTVLENLINKQWIGQAAEHKNEMRATLNQFLLSQHNKVPTFVRNKLVLLVVNIGRIDWPHFYPDFFSNILQLIQEQETAALGIILLQTASEELACPREDLSIARKEELRRLLLAQIPTVLGLLNGVLEAILERHRHLVTATPPPSPTHGQSAERGDKNLVSLFSTSPHAGSILSNMFKSPSGKDKVEHIPPLDETSHQLSVLSLSCLAHLFSWIPLSSMITPSLLSTIFHFAEFGCEHSARTSPSNPNSSFSTMEQSLGVLAMNCVNELLSKNCVPQEFEDFLLQMFHQTFNLLQRLTKETSMNSTGNRLADLEEDYVEKFTEFLRLFVSIHLRRFESNSHFPVIEFLSLFFKYTFKQPTQEGFYACLDIWTVFLDYLQTKLATRDAELETIISMYKEALLSLASQIMQRFQFRYNQSQLEELDDETLDDDSQTEWQQFLRHCLEVIARISELMPAPTFTILFEPFQENLQVYLGLEQYIDNGTTRRLTIAAENECRRLHCSLRDLSSFLQSLGRLAEHFIGELFTERFTDAQTLVERLIHVCAYGSKLKLFEIHSSAQSVLQADFIEVHAQALAALKAYSHWLAQFGVESGPEPAKVKFQSLVSAIVDCTVPLISKQIPDKIVQSASHLLLSVMTTIRPPFLLTLPTIQHLYTSVSQGLCEPMSQEVQLLVYRSLSNYLLLPWPNMSEAGQNWPDRSANHSSFIKQLTSAYRQLKDTNSLANSKTLQTEAVPCVQKTLEVLTDIINSISEDGVSNSKKICYQSLQDLVQTTLTMFPIYIHHPEAIDSMLAFFLALFQSLRVQMGVPFTEQTIQTFMNMFTRQQLADTILHESNTGHKIVEKFLSILQVIVGEPGSNFKRFLSSIISICMDQIYPVIAERPSPDIKPTLFELLFNILFHNWRYFFKGTVLTALHSKTEEMQHQEQFVAIMQSFGQSFLQPDIGVFKQNLETLEKLNTKWKLYHKHIYAELAPGRGVRLHLKKLRNSVVALIPPGGADVYVTGNAVAAL</sequence>
<keyword evidence="5" id="KW-0963">Cytoplasm</keyword>
<dbReference type="EMBL" id="CAIIXF020000009">
    <property type="protein sequence ID" value="CAH1795674.1"/>
    <property type="molecule type" value="Genomic_DNA"/>
</dbReference>
<evidence type="ECO:0000256" key="2">
    <source>
        <dbReference type="ARBA" id="ARBA00004496"/>
    </source>
</evidence>
<dbReference type="GO" id="GO:0005049">
    <property type="term" value="F:nuclear export signal receptor activity"/>
    <property type="evidence" value="ECO:0007669"/>
    <property type="project" value="InterPro"/>
</dbReference>
<evidence type="ECO:0000256" key="7">
    <source>
        <dbReference type="ARBA" id="ARBA00023242"/>
    </source>
</evidence>
<evidence type="ECO:0000256" key="4">
    <source>
        <dbReference type="ARBA" id="ARBA00022448"/>
    </source>
</evidence>
<dbReference type="GO" id="GO:0031267">
    <property type="term" value="F:small GTPase binding"/>
    <property type="evidence" value="ECO:0007669"/>
    <property type="project" value="InterPro"/>
</dbReference>
<reference evidence="9" key="1">
    <citation type="submission" date="2022-03" db="EMBL/GenBank/DDBJ databases">
        <authorList>
            <person name="Martin C."/>
        </authorList>
    </citation>
    <scope>NUCLEOTIDE SEQUENCE</scope>
</reference>
<dbReference type="Proteomes" id="UP000749559">
    <property type="component" value="Unassembled WGS sequence"/>
</dbReference>
<keyword evidence="10" id="KW-1185">Reference proteome</keyword>
<gene>
    <name evidence="9" type="ORF">OFUS_LOCUS20184</name>
</gene>
<accession>A0A8S4PVN7</accession>
<comment type="caution">
    <text evidence="9">The sequence shown here is derived from an EMBL/GenBank/DDBJ whole genome shotgun (WGS) entry which is preliminary data.</text>
</comment>
<dbReference type="Gene3D" id="1.25.10.10">
    <property type="entry name" value="Leucine-rich Repeat Variant"/>
    <property type="match status" value="1"/>
</dbReference>
<organism evidence="9 10">
    <name type="scientific">Owenia fusiformis</name>
    <name type="common">Polychaete worm</name>
    <dbReference type="NCBI Taxonomy" id="6347"/>
    <lineage>
        <taxon>Eukaryota</taxon>
        <taxon>Metazoa</taxon>
        <taxon>Spiralia</taxon>
        <taxon>Lophotrochozoa</taxon>
        <taxon>Annelida</taxon>
        <taxon>Polychaeta</taxon>
        <taxon>Sedentaria</taxon>
        <taxon>Canalipalpata</taxon>
        <taxon>Sabellida</taxon>
        <taxon>Oweniida</taxon>
        <taxon>Oweniidae</taxon>
        <taxon>Owenia</taxon>
    </lineage>
</organism>
<evidence type="ECO:0000256" key="3">
    <source>
        <dbReference type="ARBA" id="ARBA00009466"/>
    </source>
</evidence>
<dbReference type="GO" id="GO:0006611">
    <property type="term" value="P:protein export from nucleus"/>
    <property type="evidence" value="ECO:0007669"/>
    <property type="project" value="InterPro"/>
</dbReference>
<keyword evidence="4" id="KW-0813">Transport</keyword>
<keyword evidence="7" id="KW-0539">Nucleus</keyword>
<dbReference type="GO" id="GO:0005737">
    <property type="term" value="C:cytoplasm"/>
    <property type="evidence" value="ECO:0007669"/>
    <property type="project" value="UniProtKB-SubCell"/>
</dbReference>
<name>A0A8S4PVN7_OWEFU</name>
<dbReference type="SUPFAM" id="SSF48371">
    <property type="entry name" value="ARM repeat"/>
    <property type="match status" value="1"/>
</dbReference>
<keyword evidence="6" id="KW-0653">Protein transport</keyword>
<dbReference type="InterPro" id="IPR040016">
    <property type="entry name" value="XPO6"/>
</dbReference>
<evidence type="ECO:0000313" key="10">
    <source>
        <dbReference type="Proteomes" id="UP000749559"/>
    </source>
</evidence>
<dbReference type="OrthoDB" id="10261013at2759"/>
<dbReference type="Pfam" id="PF08389">
    <property type="entry name" value="Xpo1"/>
    <property type="match status" value="1"/>
</dbReference>
<protein>
    <recommendedName>
        <fullName evidence="8">Importin N-terminal domain-containing protein</fullName>
    </recommendedName>
</protein>
<dbReference type="PANTHER" id="PTHR21452:SF4">
    <property type="entry name" value="EXPORTIN-6"/>
    <property type="match status" value="1"/>
</dbReference>
<evidence type="ECO:0000256" key="1">
    <source>
        <dbReference type="ARBA" id="ARBA00004123"/>
    </source>
</evidence>
<evidence type="ECO:0000256" key="6">
    <source>
        <dbReference type="ARBA" id="ARBA00022927"/>
    </source>
</evidence>
<evidence type="ECO:0000259" key="8">
    <source>
        <dbReference type="SMART" id="SM00913"/>
    </source>
</evidence>
<evidence type="ECO:0000256" key="5">
    <source>
        <dbReference type="ARBA" id="ARBA00022490"/>
    </source>
</evidence>
<dbReference type="InterPro" id="IPR013598">
    <property type="entry name" value="Exportin-1/Importin-b-like"/>
</dbReference>
<comment type="subcellular location">
    <subcellularLocation>
        <location evidence="2">Cytoplasm</location>
    </subcellularLocation>
    <subcellularLocation>
        <location evidence="1">Nucleus</location>
    </subcellularLocation>
</comment>
<comment type="similarity">
    <text evidence="3">Belongs to the exportin family.</text>
</comment>
<dbReference type="InterPro" id="IPR001494">
    <property type="entry name" value="Importin-beta_N"/>
</dbReference>
<evidence type="ECO:0000313" key="9">
    <source>
        <dbReference type="EMBL" id="CAH1795674.1"/>
    </source>
</evidence>
<dbReference type="GO" id="GO:0005634">
    <property type="term" value="C:nucleus"/>
    <property type="evidence" value="ECO:0007669"/>
    <property type="project" value="UniProtKB-SubCell"/>
</dbReference>
<dbReference type="AlphaFoldDB" id="A0A8S4PVN7"/>
<dbReference type="InterPro" id="IPR011989">
    <property type="entry name" value="ARM-like"/>
</dbReference>
<dbReference type="SMART" id="SM00913">
    <property type="entry name" value="IBN_N"/>
    <property type="match status" value="1"/>
</dbReference>
<proteinExistence type="inferred from homology"/>
<dbReference type="InterPro" id="IPR016024">
    <property type="entry name" value="ARM-type_fold"/>
</dbReference>